<evidence type="ECO:0000313" key="2">
    <source>
        <dbReference type="Proteomes" id="UP000184010"/>
    </source>
</evidence>
<sequence>MNIFEIHYIGNYGGIVIKTVTAKDEADALKKAKGYCDNPILRIEYINPA</sequence>
<dbReference type="EMBL" id="FRDN01000015">
    <property type="protein sequence ID" value="SHN84730.1"/>
    <property type="molecule type" value="Genomic_DNA"/>
</dbReference>
<gene>
    <name evidence="1" type="ORF">SAMN02745215_04264</name>
</gene>
<evidence type="ECO:0000313" key="1">
    <source>
        <dbReference type="EMBL" id="SHN84730.1"/>
    </source>
</evidence>
<organism evidence="1 2">
    <name type="scientific">Desulfitobacterium chlororespirans DSM 11544</name>
    <dbReference type="NCBI Taxonomy" id="1121395"/>
    <lineage>
        <taxon>Bacteria</taxon>
        <taxon>Bacillati</taxon>
        <taxon>Bacillota</taxon>
        <taxon>Clostridia</taxon>
        <taxon>Eubacteriales</taxon>
        <taxon>Desulfitobacteriaceae</taxon>
        <taxon>Desulfitobacterium</taxon>
    </lineage>
</organism>
<protein>
    <submittedName>
        <fullName evidence="1">Uncharacterized protein</fullName>
    </submittedName>
</protein>
<keyword evidence="2" id="KW-1185">Reference proteome</keyword>
<proteinExistence type="predicted"/>
<dbReference type="Proteomes" id="UP000184010">
    <property type="component" value="Unassembled WGS sequence"/>
</dbReference>
<dbReference type="AlphaFoldDB" id="A0A1M7UP48"/>
<reference evidence="2" key="1">
    <citation type="submission" date="2016-12" db="EMBL/GenBank/DDBJ databases">
        <authorList>
            <person name="Varghese N."/>
            <person name="Submissions S."/>
        </authorList>
    </citation>
    <scope>NUCLEOTIDE SEQUENCE [LARGE SCALE GENOMIC DNA]</scope>
    <source>
        <strain evidence="2">DSM 11544</strain>
    </source>
</reference>
<accession>A0A1M7UP48</accession>
<dbReference type="RefSeq" id="WP_178371765.1">
    <property type="nucleotide sequence ID" value="NZ_FRDN01000015.1"/>
</dbReference>
<name>A0A1M7UP48_9FIRM</name>